<gene>
    <name evidence="2" type="ORF">QCA50_008130</name>
</gene>
<sequence>MATIVKILLLVSFLPTSQSQGYSVPDHWVNTTSSLSRTDRVQLTQRVLDTLNTGYDTTTGQISNLGFGQNANLLSAMAIHDSIISSKDYYNATTDSLSLTIPNLPPHTYVKIPGLLITFKLMII</sequence>
<name>A0AAW0GAL2_9APHY</name>
<reference evidence="2 3" key="1">
    <citation type="submission" date="2022-09" db="EMBL/GenBank/DDBJ databases">
        <authorList>
            <person name="Palmer J.M."/>
        </authorList>
    </citation>
    <scope>NUCLEOTIDE SEQUENCE [LARGE SCALE GENOMIC DNA]</scope>
    <source>
        <strain evidence="2 3">DSM 7382</strain>
    </source>
</reference>
<comment type="caution">
    <text evidence="2">The sequence shown here is derived from an EMBL/GenBank/DDBJ whole genome shotgun (WGS) entry which is preliminary data.</text>
</comment>
<accession>A0AAW0GAL2</accession>
<feature type="chain" id="PRO_5043889188" evidence="1">
    <location>
        <begin position="20"/>
        <end position="124"/>
    </location>
</feature>
<dbReference type="AlphaFoldDB" id="A0AAW0GAL2"/>
<evidence type="ECO:0000256" key="1">
    <source>
        <dbReference type="SAM" id="SignalP"/>
    </source>
</evidence>
<dbReference type="EMBL" id="JASBNA010000010">
    <property type="protein sequence ID" value="KAK7688592.1"/>
    <property type="molecule type" value="Genomic_DNA"/>
</dbReference>
<evidence type="ECO:0000313" key="3">
    <source>
        <dbReference type="Proteomes" id="UP001385951"/>
    </source>
</evidence>
<keyword evidence="3" id="KW-1185">Reference proteome</keyword>
<organism evidence="2 3">
    <name type="scientific">Cerrena zonata</name>
    <dbReference type="NCBI Taxonomy" id="2478898"/>
    <lineage>
        <taxon>Eukaryota</taxon>
        <taxon>Fungi</taxon>
        <taxon>Dikarya</taxon>
        <taxon>Basidiomycota</taxon>
        <taxon>Agaricomycotina</taxon>
        <taxon>Agaricomycetes</taxon>
        <taxon>Polyporales</taxon>
        <taxon>Cerrenaceae</taxon>
        <taxon>Cerrena</taxon>
    </lineage>
</organism>
<feature type="signal peptide" evidence="1">
    <location>
        <begin position="1"/>
        <end position="19"/>
    </location>
</feature>
<proteinExistence type="predicted"/>
<protein>
    <submittedName>
        <fullName evidence="2">Uncharacterized protein</fullName>
    </submittedName>
</protein>
<keyword evidence="1" id="KW-0732">Signal</keyword>
<evidence type="ECO:0000313" key="2">
    <source>
        <dbReference type="EMBL" id="KAK7688592.1"/>
    </source>
</evidence>
<dbReference type="Proteomes" id="UP001385951">
    <property type="component" value="Unassembled WGS sequence"/>
</dbReference>